<feature type="domain" description="Type II secretion system protein GspF" evidence="7">
    <location>
        <begin position="133"/>
        <end position="254"/>
    </location>
</feature>
<dbReference type="Pfam" id="PF00482">
    <property type="entry name" value="T2SSF"/>
    <property type="match status" value="1"/>
</dbReference>
<dbReference type="InterPro" id="IPR018076">
    <property type="entry name" value="T2SS_GspF_dom"/>
</dbReference>
<dbReference type="SUPFAM" id="SSF81321">
    <property type="entry name" value="Family A G protein-coupled receptor-like"/>
    <property type="match status" value="1"/>
</dbReference>
<dbReference type="PANTHER" id="PTHR35007:SF2">
    <property type="entry name" value="PILUS ASSEMBLE PROTEIN"/>
    <property type="match status" value="1"/>
</dbReference>
<reference evidence="8 9" key="1">
    <citation type="submission" date="2015-03" db="EMBL/GenBank/DDBJ databases">
        <authorList>
            <person name="Murphy D."/>
        </authorList>
    </citation>
    <scope>NUCLEOTIDE SEQUENCE [LARGE SCALE GENOMIC DNA]</scope>
    <source>
        <strain evidence="8 9">FCF326</strain>
    </source>
</reference>
<dbReference type="EMBL" id="CPYI01000005">
    <property type="protein sequence ID" value="CNE59092.1"/>
    <property type="molecule type" value="Genomic_DNA"/>
</dbReference>
<proteinExistence type="predicted"/>
<evidence type="ECO:0000313" key="8">
    <source>
        <dbReference type="EMBL" id="CNE59092.1"/>
    </source>
</evidence>
<accession>A0A0T9L523</accession>
<evidence type="ECO:0000256" key="4">
    <source>
        <dbReference type="ARBA" id="ARBA00022989"/>
    </source>
</evidence>
<evidence type="ECO:0000313" key="9">
    <source>
        <dbReference type="Proteomes" id="UP000045824"/>
    </source>
</evidence>
<keyword evidence="3 6" id="KW-0812">Transmembrane</keyword>
<keyword evidence="4 6" id="KW-1133">Transmembrane helix</keyword>
<comment type="subcellular location">
    <subcellularLocation>
        <location evidence="1">Cell membrane</location>
        <topology evidence="1">Multi-pass membrane protein</topology>
    </subcellularLocation>
</comment>
<keyword evidence="2" id="KW-1003">Cell membrane</keyword>
<protein>
    <submittedName>
        <fullName evidence="8">Flp pilus assembly protein TadB</fullName>
    </submittedName>
</protein>
<dbReference type="PANTHER" id="PTHR35007">
    <property type="entry name" value="INTEGRAL MEMBRANE PROTEIN-RELATED"/>
    <property type="match status" value="1"/>
</dbReference>
<evidence type="ECO:0000256" key="1">
    <source>
        <dbReference type="ARBA" id="ARBA00004651"/>
    </source>
</evidence>
<feature type="transmembrane region" description="Helical" evidence="6">
    <location>
        <begin position="96"/>
        <end position="114"/>
    </location>
</feature>
<sequence length="297" mass="34957">MIYYIIILSSGLLLLILNNIKWLKIKRSVIKEKKTKKIKSDNRYFFIAFYKRILKEWLTYLSTILKERNTLHILIPVIYSICIYAVNYFWFNFNFLIILFFIMISVIYFQLRLSRKRHHTLFKKDFPEALLMINMAASSGASINQVLERCGQEISGPLGNEFSLICRRLNVGESPEAVFYDSYQRFKHPEFYFLITITLLNLQQGGQLRELTSRLSEVINKNKTTEQKKAVMTAQVRMSVNIISIMPIAFSFVLYFLDPTTIESMWDHPIGRMIYYYIITSEIVGIILIRKMLGKST</sequence>
<evidence type="ECO:0000259" key="7">
    <source>
        <dbReference type="Pfam" id="PF00482"/>
    </source>
</evidence>
<evidence type="ECO:0000256" key="2">
    <source>
        <dbReference type="ARBA" id="ARBA00022475"/>
    </source>
</evidence>
<feature type="transmembrane region" description="Helical" evidence="6">
    <location>
        <begin position="238"/>
        <end position="257"/>
    </location>
</feature>
<name>A0A0T9L523_YERKR</name>
<evidence type="ECO:0000256" key="6">
    <source>
        <dbReference type="SAM" id="Phobius"/>
    </source>
</evidence>
<dbReference type="AlphaFoldDB" id="A0A0T9L523"/>
<evidence type="ECO:0000256" key="3">
    <source>
        <dbReference type="ARBA" id="ARBA00022692"/>
    </source>
</evidence>
<gene>
    <name evidence="8" type="ORF">ERS008491_01705</name>
</gene>
<organism evidence="8 9">
    <name type="scientific">Yersinia kristensenii</name>
    <dbReference type="NCBI Taxonomy" id="28152"/>
    <lineage>
        <taxon>Bacteria</taxon>
        <taxon>Pseudomonadati</taxon>
        <taxon>Pseudomonadota</taxon>
        <taxon>Gammaproteobacteria</taxon>
        <taxon>Enterobacterales</taxon>
        <taxon>Yersiniaceae</taxon>
        <taxon>Yersinia</taxon>
    </lineage>
</organism>
<dbReference type="GO" id="GO:0005886">
    <property type="term" value="C:plasma membrane"/>
    <property type="evidence" value="ECO:0007669"/>
    <property type="project" value="UniProtKB-SubCell"/>
</dbReference>
<feature type="transmembrane region" description="Helical" evidence="6">
    <location>
        <begin position="6"/>
        <end position="23"/>
    </location>
</feature>
<evidence type="ECO:0000256" key="5">
    <source>
        <dbReference type="ARBA" id="ARBA00023136"/>
    </source>
</evidence>
<feature type="transmembrane region" description="Helical" evidence="6">
    <location>
        <begin position="71"/>
        <end position="90"/>
    </location>
</feature>
<keyword evidence="5 6" id="KW-0472">Membrane</keyword>
<feature type="transmembrane region" description="Helical" evidence="6">
    <location>
        <begin position="269"/>
        <end position="289"/>
    </location>
</feature>
<dbReference type="RefSeq" id="WP_050119110.1">
    <property type="nucleotide sequence ID" value="NZ_CABHXR010000028.1"/>
</dbReference>
<dbReference type="Proteomes" id="UP000045824">
    <property type="component" value="Unassembled WGS sequence"/>
</dbReference>